<protein>
    <submittedName>
        <fullName evidence="2">Uncharacterized protein</fullName>
    </submittedName>
</protein>
<evidence type="ECO:0000256" key="1">
    <source>
        <dbReference type="SAM" id="Phobius"/>
    </source>
</evidence>
<dbReference type="Proteomes" id="UP000029120">
    <property type="component" value="Chromosome 3"/>
</dbReference>
<dbReference type="Gramene" id="KFK39757">
    <property type="protein sequence ID" value="KFK39757"/>
    <property type="gene ID" value="AALP_AA3G283600"/>
</dbReference>
<keyword evidence="3" id="KW-1185">Reference proteome</keyword>
<accession>A0A087HCA5</accession>
<name>A0A087HCA5_ARAAL</name>
<keyword evidence="1" id="KW-0812">Transmembrane</keyword>
<gene>
    <name evidence="2" type="ordered locus">AALP_Aa3g283600</name>
</gene>
<keyword evidence="1" id="KW-1133">Transmembrane helix</keyword>
<evidence type="ECO:0000313" key="2">
    <source>
        <dbReference type="EMBL" id="KFK39757.1"/>
    </source>
</evidence>
<sequence length="42" mass="4444">MSVSTQEFSALVRLIIAGSVLSLESISTTLISLGIYLKSLVC</sequence>
<dbReference type="AlphaFoldDB" id="A0A087HCA5"/>
<proteinExistence type="predicted"/>
<dbReference type="EMBL" id="CM002871">
    <property type="protein sequence ID" value="KFK39757.1"/>
    <property type="molecule type" value="Genomic_DNA"/>
</dbReference>
<keyword evidence="1" id="KW-0472">Membrane</keyword>
<organism evidence="2 3">
    <name type="scientific">Arabis alpina</name>
    <name type="common">Alpine rock-cress</name>
    <dbReference type="NCBI Taxonomy" id="50452"/>
    <lineage>
        <taxon>Eukaryota</taxon>
        <taxon>Viridiplantae</taxon>
        <taxon>Streptophyta</taxon>
        <taxon>Embryophyta</taxon>
        <taxon>Tracheophyta</taxon>
        <taxon>Spermatophyta</taxon>
        <taxon>Magnoliopsida</taxon>
        <taxon>eudicotyledons</taxon>
        <taxon>Gunneridae</taxon>
        <taxon>Pentapetalae</taxon>
        <taxon>rosids</taxon>
        <taxon>malvids</taxon>
        <taxon>Brassicales</taxon>
        <taxon>Brassicaceae</taxon>
        <taxon>Arabideae</taxon>
        <taxon>Arabis</taxon>
    </lineage>
</organism>
<feature type="transmembrane region" description="Helical" evidence="1">
    <location>
        <begin position="12"/>
        <end position="37"/>
    </location>
</feature>
<reference evidence="3" key="1">
    <citation type="journal article" date="2015" name="Nat. Plants">
        <title>Genome expansion of Arabis alpina linked with retrotransposition and reduced symmetric DNA methylation.</title>
        <authorList>
            <person name="Willing E.M."/>
            <person name="Rawat V."/>
            <person name="Mandakova T."/>
            <person name="Maumus F."/>
            <person name="James G.V."/>
            <person name="Nordstroem K.J."/>
            <person name="Becker C."/>
            <person name="Warthmann N."/>
            <person name="Chica C."/>
            <person name="Szarzynska B."/>
            <person name="Zytnicki M."/>
            <person name="Albani M.C."/>
            <person name="Kiefer C."/>
            <person name="Bergonzi S."/>
            <person name="Castaings L."/>
            <person name="Mateos J.L."/>
            <person name="Berns M.C."/>
            <person name="Bujdoso N."/>
            <person name="Piofczyk T."/>
            <person name="de Lorenzo L."/>
            <person name="Barrero-Sicilia C."/>
            <person name="Mateos I."/>
            <person name="Piednoel M."/>
            <person name="Hagmann J."/>
            <person name="Chen-Min-Tao R."/>
            <person name="Iglesias-Fernandez R."/>
            <person name="Schuster S.C."/>
            <person name="Alonso-Blanco C."/>
            <person name="Roudier F."/>
            <person name="Carbonero P."/>
            <person name="Paz-Ares J."/>
            <person name="Davis S.J."/>
            <person name="Pecinka A."/>
            <person name="Quesneville H."/>
            <person name="Colot V."/>
            <person name="Lysak M.A."/>
            <person name="Weigel D."/>
            <person name="Coupland G."/>
            <person name="Schneeberger K."/>
        </authorList>
    </citation>
    <scope>NUCLEOTIDE SEQUENCE [LARGE SCALE GENOMIC DNA]</scope>
    <source>
        <strain evidence="3">cv. Pajares</strain>
    </source>
</reference>
<evidence type="ECO:0000313" key="3">
    <source>
        <dbReference type="Proteomes" id="UP000029120"/>
    </source>
</evidence>